<feature type="domain" description="Peptidase S1" evidence="4">
    <location>
        <begin position="37"/>
        <end position="284"/>
    </location>
</feature>
<dbReference type="InterPro" id="IPR009003">
    <property type="entry name" value="Peptidase_S1_PA"/>
</dbReference>
<dbReference type="SUPFAM" id="SSF50494">
    <property type="entry name" value="Trypsin-like serine proteases"/>
    <property type="match status" value="1"/>
</dbReference>
<dbReference type="Gene3D" id="2.40.10.10">
    <property type="entry name" value="Trypsin-like serine proteases"/>
    <property type="match status" value="1"/>
</dbReference>
<keyword evidence="3" id="KW-0732">Signal</keyword>
<dbReference type="InterPro" id="IPR001254">
    <property type="entry name" value="Trypsin_dom"/>
</dbReference>
<dbReference type="InterPro" id="IPR033116">
    <property type="entry name" value="TRYPSIN_SER"/>
</dbReference>
<evidence type="ECO:0000256" key="2">
    <source>
        <dbReference type="RuleBase" id="RU363034"/>
    </source>
</evidence>
<accession>A0A1Z3NB98</accession>
<dbReference type="FunFam" id="2.40.10.10:FF:000068">
    <property type="entry name" value="transmembrane protease serine 2"/>
    <property type="match status" value="1"/>
</dbReference>
<keyword evidence="2" id="KW-0720">Serine protease</keyword>
<feature type="signal peptide" evidence="3">
    <location>
        <begin position="1"/>
        <end position="25"/>
    </location>
</feature>
<dbReference type="PROSITE" id="PS50240">
    <property type="entry name" value="TRYPSIN_DOM"/>
    <property type="match status" value="1"/>
</dbReference>
<reference evidence="5 6" key="1">
    <citation type="submission" date="2017-04" db="EMBL/GenBank/DDBJ databases">
        <title>Whole genome sequence of Bdellovibrio bacteriovorus strain SSB218315.</title>
        <authorList>
            <person name="Oyedara O."/>
            <person name="Rodriguez-Perez M.A."/>
        </authorList>
    </citation>
    <scope>NUCLEOTIDE SEQUENCE [LARGE SCALE GENOMIC DNA]</scope>
    <source>
        <strain evidence="5 6">SSB218315</strain>
    </source>
</reference>
<dbReference type="SMART" id="SM00020">
    <property type="entry name" value="Tryp_SPc"/>
    <property type="match status" value="1"/>
</dbReference>
<dbReference type="PROSITE" id="PS51257">
    <property type="entry name" value="PROKAR_LIPOPROTEIN"/>
    <property type="match status" value="1"/>
</dbReference>
<name>A0A1Z3NB98_BDEBC</name>
<dbReference type="OrthoDB" id="5290412at2"/>
<dbReference type="EMBL" id="CP020946">
    <property type="protein sequence ID" value="ASD64763.1"/>
    <property type="molecule type" value="Genomic_DNA"/>
</dbReference>
<dbReference type="PROSITE" id="PS00135">
    <property type="entry name" value="TRYPSIN_SER"/>
    <property type="match status" value="1"/>
</dbReference>
<dbReference type="Proteomes" id="UP000197003">
    <property type="component" value="Chromosome"/>
</dbReference>
<feature type="chain" id="PRO_5013300694" evidence="3">
    <location>
        <begin position="26"/>
        <end position="287"/>
    </location>
</feature>
<evidence type="ECO:0000313" key="5">
    <source>
        <dbReference type="EMBL" id="ASD64763.1"/>
    </source>
</evidence>
<evidence type="ECO:0000313" key="6">
    <source>
        <dbReference type="Proteomes" id="UP000197003"/>
    </source>
</evidence>
<keyword evidence="2" id="KW-0378">Hydrolase</keyword>
<dbReference type="AlphaFoldDB" id="A0A1Z3NB98"/>
<keyword evidence="2" id="KW-0645">Protease</keyword>
<evidence type="ECO:0000256" key="1">
    <source>
        <dbReference type="ARBA" id="ARBA00023157"/>
    </source>
</evidence>
<organism evidence="5 6">
    <name type="scientific">Bdellovibrio bacteriovorus</name>
    <dbReference type="NCBI Taxonomy" id="959"/>
    <lineage>
        <taxon>Bacteria</taxon>
        <taxon>Pseudomonadati</taxon>
        <taxon>Bdellovibrionota</taxon>
        <taxon>Bdellovibrionia</taxon>
        <taxon>Bdellovibrionales</taxon>
        <taxon>Pseudobdellovibrionaceae</taxon>
        <taxon>Bdellovibrio</taxon>
    </lineage>
</organism>
<sequence length="287" mass="31275">MFRFHPYFTILFLSLALVSCQPVQQSWTLATDGENAIIGGEFASAGEFPFMVNIWFNDPKENYVSHHCGGSLIAPRWVLTAAHCVLEEESETRQRVVAPAKLMLFIGGITQSGQDARSLKIRSIKVHPDFNWPKSDIALIELSETVTDIRPVDLNTVDLGDSTQKVVITGWGLTDNEGLKESAQLKKLEAPLLPRAQCALDDFPKKRSYELGPETLCIDTFKHQQSSCPGDSGGPVFLQQNGRAIQVGVVSWGSACSGFRAKGSSVGGYAAVSHALPWIQKVLGGSK</sequence>
<dbReference type="InterPro" id="IPR018114">
    <property type="entry name" value="TRYPSIN_HIS"/>
</dbReference>
<dbReference type="GO" id="GO:0006508">
    <property type="term" value="P:proteolysis"/>
    <property type="evidence" value="ECO:0007669"/>
    <property type="project" value="UniProtKB-KW"/>
</dbReference>
<dbReference type="PROSITE" id="PS00134">
    <property type="entry name" value="TRYPSIN_HIS"/>
    <property type="match status" value="1"/>
</dbReference>
<dbReference type="InterPro" id="IPR001314">
    <property type="entry name" value="Peptidase_S1A"/>
</dbReference>
<gene>
    <name evidence="5" type="ORF">B9G79_14920</name>
</gene>
<protein>
    <submittedName>
        <fullName evidence="5">Trypsin</fullName>
    </submittedName>
</protein>
<dbReference type="PRINTS" id="PR00722">
    <property type="entry name" value="CHYMOTRYPSIN"/>
</dbReference>
<dbReference type="InterPro" id="IPR051487">
    <property type="entry name" value="Ser/Thr_Proteases_Immune/Dev"/>
</dbReference>
<dbReference type="GO" id="GO:0004252">
    <property type="term" value="F:serine-type endopeptidase activity"/>
    <property type="evidence" value="ECO:0007669"/>
    <property type="project" value="InterPro"/>
</dbReference>
<dbReference type="CDD" id="cd00190">
    <property type="entry name" value="Tryp_SPc"/>
    <property type="match status" value="1"/>
</dbReference>
<dbReference type="PANTHER" id="PTHR24256">
    <property type="entry name" value="TRYPTASE-RELATED"/>
    <property type="match status" value="1"/>
</dbReference>
<evidence type="ECO:0000259" key="4">
    <source>
        <dbReference type="PROSITE" id="PS50240"/>
    </source>
</evidence>
<dbReference type="Pfam" id="PF00089">
    <property type="entry name" value="Trypsin"/>
    <property type="match status" value="1"/>
</dbReference>
<dbReference type="RefSeq" id="WP_088566202.1">
    <property type="nucleotide sequence ID" value="NZ_CP020946.1"/>
</dbReference>
<proteinExistence type="predicted"/>
<keyword evidence="1" id="KW-1015">Disulfide bond</keyword>
<evidence type="ECO:0000256" key="3">
    <source>
        <dbReference type="SAM" id="SignalP"/>
    </source>
</evidence>
<dbReference type="InterPro" id="IPR043504">
    <property type="entry name" value="Peptidase_S1_PA_chymotrypsin"/>
</dbReference>